<dbReference type="EMBL" id="FQVX01000001">
    <property type="protein sequence ID" value="SHF78686.1"/>
    <property type="molecule type" value="Genomic_DNA"/>
</dbReference>
<gene>
    <name evidence="2" type="ORF">SAMN05444351_0796</name>
</gene>
<dbReference type="OrthoDB" id="5197916at2"/>
<keyword evidence="1" id="KW-0732">Signal</keyword>
<evidence type="ECO:0000313" key="3">
    <source>
        <dbReference type="Proteomes" id="UP000184471"/>
    </source>
</evidence>
<name>A0A1M5EHQ1_9ACTN</name>
<accession>A0A1M5EHQ1</accession>
<dbReference type="RefSeq" id="WP_073418709.1">
    <property type="nucleotide sequence ID" value="NZ_FQVX01000001.1"/>
</dbReference>
<sequence length="109" mass="10667">MRASHVATALAAFAAGLTAASALHRRAARPVAAPAAVAAAPAVAELTVVVEQDAVVLPFPRPAQPVEQVVEAPAAPARCGDTGGVTKAGAPCAARATSGGRCHHHPLAA</sequence>
<evidence type="ECO:0000313" key="2">
    <source>
        <dbReference type="EMBL" id="SHF78686.1"/>
    </source>
</evidence>
<dbReference type="STRING" id="1070870.SAMN05444351_0796"/>
<reference evidence="2 3" key="1">
    <citation type="submission" date="2016-11" db="EMBL/GenBank/DDBJ databases">
        <authorList>
            <person name="Jaros S."/>
            <person name="Januszkiewicz K."/>
            <person name="Wedrychowicz H."/>
        </authorList>
    </citation>
    <scope>NUCLEOTIDE SEQUENCE [LARGE SCALE GENOMIC DNA]</scope>
    <source>
        <strain evidence="2 3">DSM 45408</strain>
    </source>
</reference>
<evidence type="ECO:0000256" key="1">
    <source>
        <dbReference type="SAM" id="SignalP"/>
    </source>
</evidence>
<organism evidence="2 3">
    <name type="scientific">Geodermatophilus nigrescens</name>
    <dbReference type="NCBI Taxonomy" id="1070870"/>
    <lineage>
        <taxon>Bacteria</taxon>
        <taxon>Bacillati</taxon>
        <taxon>Actinomycetota</taxon>
        <taxon>Actinomycetes</taxon>
        <taxon>Geodermatophilales</taxon>
        <taxon>Geodermatophilaceae</taxon>
        <taxon>Geodermatophilus</taxon>
    </lineage>
</organism>
<feature type="signal peptide" evidence="1">
    <location>
        <begin position="1"/>
        <end position="19"/>
    </location>
</feature>
<dbReference type="Proteomes" id="UP000184471">
    <property type="component" value="Unassembled WGS sequence"/>
</dbReference>
<feature type="chain" id="PRO_5038981545" evidence="1">
    <location>
        <begin position="20"/>
        <end position="109"/>
    </location>
</feature>
<dbReference type="AlphaFoldDB" id="A0A1M5EHQ1"/>
<keyword evidence="3" id="KW-1185">Reference proteome</keyword>
<proteinExistence type="predicted"/>
<protein>
    <submittedName>
        <fullName evidence="2">Uncharacterized protein</fullName>
    </submittedName>
</protein>